<feature type="compositionally biased region" description="Polar residues" evidence="2">
    <location>
        <begin position="197"/>
        <end position="214"/>
    </location>
</feature>
<dbReference type="AlphaFoldDB" id="A0A9P1N1S1"/>
<feature type="region of interest" description="Disordered" evidence="2">
    <location>
        <begin position="134"/>
        <end position="242"/>
    </location>
</feature>
<protein>
    <recommendedName>
        <fullName evidence="3">ARC105/Med15 mediator subunit C-terminal domain-containing protein</fullName>
    </recommendedName>
</protein>
<keyword evidence="5" id="KW-1185">Reference proteome</keyword>
<feature type="compositionally biased region" description="Low complexity" evidence="2">
    <location>
        <begin position="1"/>
        <end position="13"/>
    </location>
</feature>
<dbReference type="Pfam" id="PF21539">
    <property type="entry name" value="Med15_C"/>
    <property type="match status" value="1"/>
</dbReference>
<reference evidence="4" key="1">
    <citation type="submission" date="2022-11" db="EMBL/GenBank/DDBJ databases">
        <authorList>
            <person name="Kikuchi T."/>
        </authorList>
    </citation>
    <scope>NUCLEOTIDE SEQUENCE</scope>
    <source>
        <strain evidence="4">PS1010</strain>
    </source>
</reference>
<feature type="compositionally biased region" description="Low complexity" evidence="2">
    <location>
        <begin position="134"/>
        <end position="151"/>
    </location>
</feature>
<feature type="region of interest" description="Disordered" evidence="2">
    <location>
        <begin position="1"/>
        <end position="32"/>
    </location>
</feature>
<feature type="compositionally biased region" description="Pro residues" evidence="2">
    <location>
        <begin position="14"/>
        <end position="25"/>
    </location>
</feature>
<organism evidence="4 5">
    <name type="scientific">Caenorhabditis angaria</name>
    <dbReference type="NCBI Taxonomy" id="860376"/>
    <lineage>
        <taxon>Eukaryota</taxon>
        <taxon>Metazoa</taxon>
        <taxon>Ecdysozoa</taxon>
        <taxon>Nematoda</taxon>
        <taxon>Chromadorea</taxon>
        <taxon>Rhabditida</taxon>
        <taxon>Rhabditina</taxon>
        <taxon>Rhabditomorpha</taxon>
        <taxon>Rhabditoidea</taxon>
        <taxon>Rhabditidae</taxon>
        <taxon>Peloderinae</taxon>
        <taxon>Caenorhabditis</taxon>
    </lineage>
</organism>
<evidence type="ECO:0000313" key="4">
    <source>
        <dbReference type="EMBL" id="CAI5446708.1"/>
    </source>
</evidence>
<dbReference type="InterPro" id="IPR048386">
    <property type="entry name" value="Med15_C"/>
</dbReference>
<evidence type="ECO:0000256" key="1">
    <source>
        <dbReference type="SAM" id="Coils"/>
    </source>
</evidence>
<evidence type="ECO:0000259" key="3">
    <source>
        <dbReference type="Pfam" id="PF21539"/>
    </source>
</evidence>
<dbReference type="Proteomes" id="UP001152747">
    <property type="component" value="Unassembled WGS sequence"/>
</dbReference>
<evidence type="ECO:0000256" key="2">
    <source>
        <dbReference type="SAM" id="MobiDB-lite"/>
    </source>
</evidence>
<sequence>MNYGMPGTPQQGQGPPPGYPGPPGPQQQGPPVGWAAIQAKLHHQHQTQHQQLQLSLQTGQITQAQYGVALQNLNMKVNTIMQQQYAAFHQRYPNEAVWRQQQQQQMAAAAAAAKEPQTAAERKKMTQLMEMQKQRMAQQQQQQNHMMMGRPGAPGPPIPYPQGTQPGMMPRMQMMYPQGPSSSGGPASVQGGPPSVQSAINASPQLAHSLQPSTPRYPEHGPPSIPAPGSIPQPGSVPQDDPQNVEYMKVLREMKAEYLERVKAIYDRCTMEKVDKPKGISQLLEILEEKRKVPIATLHKVRPSLVVLVTRDCLTFPLMDELRRQLFEDKDERDKALAKTQKTMETIVVQPTTSAQAAIANASSGTSNYDMSAEDDDDPEDLRLSDNWKSFRHMRIRVPQFVKDMLNEHYERVERKRKIEGEDEVEKKKLKEEVEMVEEVEEIVEEEEMEEIEEDLNGVETKYLIQCLFDNRKPWIMPKKARIELETVKGWSIDELCLPACSTTPFVVIAFKSQVLMCNSLRIAIPRGYPKDPASVQYDRSFPQNTFIGIQLQKLFDKWLGIRPIARNIADYCDAFENAVQEFKLYRQTTSVLNGAISAPIAAPEYDAVVVTAKPTSKIAHKGMVA</sequence>
<feature type="compositionally biased region" description="Low complexity" evidence="2">
    <location>
        <begin position="177"/>
        <end position="196"/>
    </location>
</feature>
<feature type="coiled-coil region" evidence="1">
    <location>
        <begin position="427"/>
        <end position="462"/>
    </location>
</feature>
<keyword evidence="1" id="KW-0175">Coiled coil</keyword>
<gene>
    <name evidence="4" type="ORF">CAMP_LOCUS9345</name>
</gene>
<accession>A0A9P1N1S1</accession>
<proteinExistence type="predicted"/>
<evidence type="ECO:0000313" key="5">
    <source>
        <dbReference type="Proteomes" id="UP001152747"/>
    </source>
</evidence>
<name>A0A9P1N1S1_9PELO</name>
<dbReference type="OrthoDB" id="445326at2759"/>
<dbReference type="EMBL" id="CANHGI010000003">
    <property type="protein sequence ID" value="CAI5446708.1"/>
    <property type="molecule type" value="Genomic_DNA"/>
</dbReference>
<feature type="compositionally biased region" description="Pro residues" evidence="2">
    <location>
        <begin position="220"/>
        <end position="231"/>
    </location>
</feature>
<feature type="domain" description="ARC105/Med15 mediator subunit C-terminal" evidence="3">
    <location>
        <begin position="477"/>
        <end position="581"/>
    </location>
</feature>
<comment type="caution">
    <text evidence="4">The sequence shown here is derived from an EMBL/GenBank/DDBJ whole genome shotgun (WGS) entry which is preliminary data.</text>
</comment>